<dbReference type="PANTHER" id="PTHR10587:SF137">
    <property type="entry name" value="4-DEOXY-4-FORMAMIDO-L-ARABINOSE-PHOSPHOUNDECAPRENOL DEFORMYLASE ARND-RELATED"/>
    <property type="match status" value="1"/>
</dbReference>
<dbReference type="RefSeq" id="WP_166227024.1">
    <property type="nucleotide sequence ID" value="NZ_CP049989.1"/>
</dbReference>
<dbReference type="Proteomes" id="UP000503162">
    <property type="component" value="Chromosome"/>
</dbReference>
<evidence type="ECO:0000313" key="3">
    <source>
        <dbReference type="Proteomes" id="UP000503162"/>
    </source>
</evidence>
<evidence type="ECO:0000259" key="1">
    <source>
        <dbReference type="PROSITE" id="PS51677"/>
    </source>
</evidence>
<feature type="domain" description="NodB homology" evidence="1">
    <location>
        <begin position="79"/>
        <end position="265"/>
    </location>
</feature>
<reference evidence="2 3" key="1">
    <citation type="submission" date="2020-03" db="EMBL/GenBank/DDBJ databases">
        <title>Hydrogenophaga sp. nov. isolated from cyanobacterial mat.</title>
        <authorList>
            <person name="Thorat V."/>
            <person name="Kirdat K."/>
            <person name="Tiwarekar B."/>
            <person name="Costa E.D."/>
            <person name="Yadav A."/>
        </authorList>
    </citation>
    <scope>NUCLEOTIDE SEQUENCE [LARGE SCALE GENOMIC DNA]</scope>
    <source>
        <strain evidence="2 3">BA0156</strain>
    </source>
</reference>
<dbReference type="GO" id="GO:0016810">
    <property type="term" value="F:hydrolase activity, acting on carbon-nitrogen (but not peptide) bonds"/>
    <property type="evidence" value="ECO:0007669"/>
    <property type="project" value="InterPro"/>
</dbReference>
<proteinExistence type="predicted"/>
<gene>
    <name evidence="2" type="ORF">G9Q37_09840</name>
</gene>
<evidence type="ECO:0000313" key="2">
    <source>
        <dbReference type="EMBL" id="QIM52422.1"/>
    </source>
</evidence>
<dbReference type="SUPFAM" id="SSF88713">
    <property type="entry name" value="Glycoside hydrolase/deacetylase"/>
    <property type="match status" value="1"/>
</dbReference>
<dbReference type="KEGG" id="hcz:G9Q37_09840"/>
<organism evidence="2 3">
    <name type="scientific">Hydrogenophaga crocea</name>
    <dbReference type="NCBI Taxonomy" id="2716225"/>
    <lineage>
        <taxon>Bacteria</taxon>
        <taxon>Pseudomonadati</taxon>
        <taxon>Pseudomonadota</taxon>
        <taxon>Betaproteobacteria</taxon>
        <taxon>Burkholderiales</taxon>
        <taxon>Comamonadaceae</taxon>
        <taxon>Hydrogenophaga</taxon>
    </lineage>
</organism>
<sequence length="276" mass="29622">MNPTATAPRPWRPAPALPASALLHGAALGLGLWQPGWWPWLASAVVANHAALVAGSLWPRSQWLGENWTRLPAAAAARGAFAITIDDGPDPEVTPRVLDALDALGARASFFCIGHRAQAHPALCRAIVARGHRVENHGHSHSNAFSLFGPRRMRADIATAQRVLADITGQAPRFFRPTAGLRNPFLDPVLHGLGLVHASWTRRGYDTRTGDVATVHRRLARGFAAGDILLLHDGHCARAPDGQPVLLHLLPRLMADAQRLGLRPVTLADTLSPPSP</sequence>
<dbReference type="Pfam" id="PF01522">
    <property type="entry name" value="Polysacc_deac_1"/>
    <property type="match status" value="1"/>
</dbReference>
<name>A0A6G8IGW1_9BURK</name>
<dbReference type="EMBL" id="CP049989">
    <property type="protein sequence ID" value="QIM52422.1"/>
    <property type="molecule type" value="Genomic_DNA"/>
</dbReference>
<dbReference type="Gene3D" id="3.20.20.370">
    <property type="entry name" value="Glycoside hydrolase/deacetylase"/>
    <property type="match status" value="1"/>
</dbReference>
<dbReference type="PROSITE" id="PS51677">
    <property type="entry name" value="NODB"/>
    <property type="match status" value="1"/>
</dbReference>
<dbReference type="InterPro" id="IPR002509">
    <property type="entry name" value="NODB_dom"/>
</dbReference>
<dbReference type="CDD" id="cd10917">
    <property type="entry name" value="CE4_NodB_like_6s_7s"/>
    <property type="match status" value="1"/>
</dbReference>
<dbReference type="GO" id="GO:0005975">
    <property type="term" value="P:carbohydrate metabolic process"/>
    <property type="evidence" value="ECO:0007669"/>
    <property type="project" value="InterPro"/>
</dbReference>
<keyword evidence="3" id="KW-1185">Reference proteome</keyword>
<dbReference type="InterPro" id="IPR011330">
    <property type="entry name" value="Glyco_hydro/deAcase_b/a-brl"/>
</dbReference>
<dbReference type="AlphaFoldDB" id="A0A6G8IGW1"/>
<protein>
    <submittedName>
        <fullName evidence="2">Polysaccharide deacetylase family protein</fullName>
    </submittedName>
</protein>
<dbReference type="PANTHER" id="PTHR10587">
    <property type="entry name" value="GLYCOSYL TRANSFERASE-RELATED"/>
    <property type="match status" value="1"/>
</dbReference>
<dbReference type="InterPro" id="IPR050248">
    <property type="entry name" value="Polysacc_deacetylase_ArnD"/>
</dbReference>
<accession>A0A6G8IGW1</accession>